<dbReference type="CDD" id="cd14066">
    <property type="entry name" value="STKc_IRAK"/>
    <property type="match status" value="2"/>
</dbReference>
<dbReference type="SMART" id="SM00220">
    <property type="entry name" value="S_TKc"/>
    <property type="match status" value="2"/>
</dbReference>
<keyword evidence="6" id="KW-0808">Transferase</keyword>
<dbReference type="Gene3D" id="2.60.120.430">
    <property type="entry name" value="Galactose-binding lectin"/>
    <property type="match status" value="2"/>
</dbReference>
<evidence type="ECO:0000256" key="20">
    <source>
        <dbReference type="SAM" id="MobiDB-lite"/>
    </source>
</evidence>
<evidence type="ECO:0000256" key="2">
    <source>
        <dbReference type="ARBA" id="ARBA00012513"/>
    </source>
</evidence>
<keyword evidence="3" id="KW-0723">Serine/threonine-protein kinase</keyword>
<evidence type="ECO:0000256" key="13">
    <source>
        <dbReference type="ARBA" id="ARBA00022989"/>
    </source>
</evidence>
<proteinExistence type="predicted"/>
<feature type="binding site" evidence="19">
    <location>
        <position position="1724"/>
    </location>
    <ligand>
        <name>ATP</name>
        <dbReference type="ChEBI" id="CHEBI:30616"/>
    </ligand>
</feature>
<evidence type="ECO:0000256" key="18">
    <source>
        <dbReference type="ARBA" id="ARBA00048679"/>
    </source>
</evidence>
<dbReference type="PROSITE" id="PS00107">
    <property type="entry name" value="PROTEIN_KINASE_ATP"/>
    <property type="match status" value="2"/>
</dbReference>
<keyword evidence="4" id="KW-0597">Phosphoprotein</keyword>
<name>A0AB32V1G2_THECC</name>
<dbReference type="FunFam" id="3.30.200.20:FF:000217">
    <property type="entry name" value="probable LRR receptor-like serine/threonine-protein kinase At1g53430"/>
    <property type="match status" value="2"/>
</dbReference>
<evidence type="ECO:0000256" key="17">
    <source>
        <dbReference type="ARBA" id="ARBA00047899"/>
    </source>
</evidence>
<dbReference type="InterPro" id="IPR000719">
    <property type="entry name" value="Prot_kinase_dom"/>
</dbReference>
<dbReference type="Gene3D" id="1.10.510.10">
    <property type="entry name" value="Transferase(Phosphotransferase) domain 1"/>
    <property type="match status" value="2"/>
</dbReference>
<evidence type="ECO:0000256" key="6">
    <source>
        <dbReference type="ARBA" id="ARBA00022679"/>
    </source>
</evidence>
<dbReference type="InterPro" id="IPR017441">
    <property type="entry name" value="Protein_kinase_ATP_BS"/>
</dbReference>
<dbReference type="GO" id="GO:0005524">
    <property type="term" value="F:ATP binding"/>
    <property type="evidence" value="ECO:0007669"/>
    <property type="project" value="UniProtKB-UniRule"/>
</dbReference>
<dbReference type="Pfam" id="PF07714">
    <property type="entry name" value="PK_Tyr_Ser-Thr"/>
    <property type="match status" value="1"/>
</dbReference>
<feature type="domain" description="Protein kinase" evidence="23">
    <location>
        <begin position="1696"/>
        <end position="1976"/>
    </location>
</feature>
<evidence type="ECO:0000259" key="23">
    <source>
        <dbReference type="PROSITE" id="PS50011"/>
    </source>
</evidence>
<feature type="domain" description="Protein kinase" evidence="23">
    <location>
        <begin position="676"/>
        <end position="953"/>
    </location>
</feature>
<keyword evidence="10 19" id="KW-0547">Nucleotide-binding</keyword>
<dbReference type="Pfam" id="PF11721">
    <property type="entry name" value="Malectin"/>
    <property type="match status" value="2"/>
</dbReference>
<keyword evidence="9" id="KW-0677">Repeat</keyword>
<dbReference type="SUPFAM" id="SSF52058">
    <property type="entry name" value="L domain-like"/>
    <property type="match status" value="2"/>
</dbReference>
<dbReference type="GeneID" id="18596609"/>
<evidence type="ECO:0000256" key="12">
    <source>
        <dbReference type="ARBA" id="ARBA00022840"/>
    </source>
</evidence>
<reference evidence="25" key="2">
    <citation type="submission" date="2025-08" db="UniProtKB">
        <authorList>
            <consortium name="RefSeq"/>
        </authorList>
    </citation>
    <scope>IDENTIFICATION</scope>
</reference>
<keyword evidence="5" id="KW-0433">Leucine-rich repeat</keyword>
<dbReference type="PANTHER" id="PTHR48006:SF66">
    <property type="entry name" value="PROTEIN KINASE DOMAIN-CONTAINING PROTEIN"/>
    <property type="match status" value="1"/>
</dbReference>
<comment type="catalytic activity">
    <reaction evidence="18">
        <text>L-seryl-[protein] + ATP = O-phospho-L-seryl-[protein] + ADP + H(+)</text>
        <dbReference type="Rhea" id="RHEA:17989"/>
        <dbReference type="Rhea" id="RHEA-COMP:9863"/>
        <dbReference type="Rhea" id="RHEA-COMP:11604"/>
        <dbReference type="ChEBI" id="CHEBI:15378"/>
        <dbReference type="ChEBI" id="CHEBI:29999"/>
        <dbReference type="ChEBI" id="CHEBI:30616"/>
        <dbReference type="ChEBI" id="CHEBI:83421"/>
        <dbReference type="ChEBI" id="CHEBI:456216"/>
        <dbReference type="EC" id="2.7.11.1"/>
    </reaction>
</comment>
<evidence type="ECO:0000256" key="14">
    <source>
        <dbReference type="ARBA" id="ARBA00023136"/>
    </source>
</evidence>
<dbReference type="PANTHER" id="PTHR48006">
    <property type="entry name" value="LEUCINE-RICH REPEAT-CONTAINING PROTEIN DDB_G0281931-RELATED"/>
    <property type="match status" value="1"/>
</dbReference>
<feature type="compositionally biased region" description="Polar residues" evidence="20">
    <location>
        <begin position="1999"/>
        <end position="2012"/>
    </location>
</feature>
<evidence type="ECO:0000256" key="16">
    <source>
        <dbReference type="ARBA" id="ARBA00023180"/>
    </source>
</evidence>
<evidence type="ECO:0000256" key="5">
    <source>
        <dbReference type="ARBA" id="ARBA00022614"/>
    </source>
</evidence>
<dbReference type="PROSITE" id="PS51450">
    <property type="entry name" value="LRR"/>
    <property type="match status" value="1"/>
</dbReference>
<evidence type="ECO:0000313" key="25">
    <source>
        <dbReference type="RefSeq" id="XP_007025267.2"/>
    </source>
</evidence>
<dbReference type="KEGG" id="tcc:18596609"/>
<evidence type="ECO:0000256" key="11">
    <source>
        <dbReference type="ARBA" id="ARBA00022777"/>
    </source>
</evidence>
<accession>A0AB32V1G2</accession>
<dbReference type="InterPro" id="IPR001611">
    <property type="entry name" value="Leu-rich_rpt"/>
</dbReference>
<feature type="binding site" evidence="19">
    <location>
        <position position="704"/>
    </location>
    <ligand>
        <name>ATP</name>
        <dbReference type="ChEBI" id="CHEBI:30616"/>
    </ligand>
</feature>
<dbReference type="FunFam" id="1.10.510.10:FF:000044">
    <property type="entry name" value="Putative LRR receptor-like serine/threonine-protein kinase"/>
    <property type="match status" value="2"/>
</dbReference>
<dbReference type="EC" id="2.7.11.1" evidence="2"/>
<keyword evidence="12 19" id="KW-0067">ATP-binding</keyword>
<dbReference type="InterPro" id="IPR001245">
    <property type="entry name" value="Ser-Thr/Tyr_kinase_cat_dom"/>
</dbReference>
<feature type="transmembrane region" description="Helical" evidence="21">
    <location>
        <begin position="621"/>
        <end position="640"/>
    </location>
</feature>
<evidence type="ECO:0000256" key="19">
    <source>
        <dbReference type="PROSITE-ProRule" id="PRU10141"/>
    </source>
</evidence>
<dbReference type="Gene3D" id="3.30.200.20">
    <property type="entry name" value="Phosphorylase Kinase, domain 1"/>
    <property type="match status" value="2"/>
</dbReference>
<evidence type="ECO:0000256" key="1">
    <source>
        <dbReference type="ARBA" id="ARBA00004479"/>
    </source>
</evidence>
<dbReference type="Gramene" id="Tc06v2_t013340.1">
    <property type="protein sequence ID" value="Tc06v2_p013340.1"/>
    <property type="gene ID" value="Tc06v2_g013340"/>
</dbReference>
<dbReference type="InterPro" id="IPR008271">
    <property type="entry name" value="Ser/Thr_kinase_AS"/>
</dbReference>
<dbReference type="Pfam" id="PF00560">
    <property type="entry name" value="LRR_1"/>
    <property type="match status" value="4"/>
</dbReference>
<dbReference type="PROSITE" id="PS50011">
    <property type="entry name" value="PROTEIN_KINASE_DOM"/>
    <property type="match status" value="2"/>
</dbReference>
<dbReference type="InterPro" id="IPR021720">
    <property type="entry name" value="Malectin_dom"/>
</dbReference>
<dbReference type="PROSITE" id="PS00108">
    <property type="entry name" value="PROTEIN_KINASE_ST"/>
    <property type="match status" value="2"/>
</dbReference>
<dbReference type="Gene3D" id="3.80.10.10">
    <property type="entry name" value="Ribonuclease Inhibitor"/>
    <property type="match status" value="5"/>
</dbReference>
<evidence type="ECO:0000256" key="10">
    <source>
        <dbReference type="ARBA" id="ARBA00022741"/>
    </source>
</evidence>
<keyword evidence="15" id="KW-0675">Receptor</keyword>
<evidence type="ECO:0000256" key="8">
    <source>
        <dbReference type="ARBA" id="ARBA00022729"/>
    </source>
</evidence>
<evidence type="ECO:0000256" key="3">
    <source>
        <dbReference type="ARBA" id="ARBA00022527"/>
    </source>
</evidence>
<protein>
    <recommendedName>
        <fullName evidence="2">non-specific serine/threonine protein kinase</fullName>
        <ecNumber evidence="2">2.7.11.1</ecNumber>
    </recommendedName>
</protein>
<sequence length="2027" mass="226830">MRRVDKCLSTVKLFGNMIFTVLMLICMEPNEVEAQVEPLPPPHNEVQALREIAAELGKKDWNFSENPCNNKSSSFTEPLPPNMPLAINSTVTCSCSPNGECHIDAIYLIGQDLDGVLPRSLVKLPYIKTIQLTLNYLKGTIPREWAALKLEILSVSMNQLSGRIPGYLGNITTLKYLTLENNLFSGTIPPQLGKLVNLENLTLSANFLTGKFPWGLTKLSNLKELRISSNNFTGKIPNIFQYWKQLEKLEIQASGFEGPIPSSLSVLLNLTELRISDLPGEGSKFPNLENMKNLYRLMLRSCNISGPIPDYLWAFSRLQILDLSFNKLEGHIFGSESLTKTQYMYMTSNALAGPIPDWVNARDSRFQIDLSYNNLSESSETVCQENLNLFKSFSESKNSGLDDCLKNFPCSKDWYSVHINCGGRATTINGINYEADEDLGGPAKYFPLKEAWETSSTGLFWGTSVGSRDYIAQNVSILRTKNSELYTRARLSPLSLTYYFRCLANGNYTVTLHFVEIVIRDNRSFRSLGRRIFDVYVQEKLELKDFNIKQEAKGVDKAVIRTFKTVVRNKTLTVRFHWAGKGTTATPRRGTYGPLISAISVDSDFKPPVLNGGNTKMKFEVGAVVSVSCLIFIILSILWWKGYFWHRTLREQDLKGFDLQSGFFTFRQMKAATNNFDAANKIGEGGFGSVYKGILLDGTIIAIKQLSSKSRQGDREFLNELGMISGIQHPNLVRLYGCCVEGGQLLLVYEYMENNSLARALFGPKESQLTLDWPIRQKICLGIAKGLAFLHEESSLKIVHRDIKTANVLLDKELNAKISDFGLAKFVEEENTHISTRAAGTMGYMAPEYVLWGYLTYKADVYSFGIVALEIVAGKNNTKYRPEEDFVCLQDWALVLQHKGNLMELVDPRLGSEFNEEEAIRMIKVALLCTNSSPALRPIMSEVVNMLEGRTLVPELIMDPSIFGDELRIGALRDQCNRMQTGKDDETSTFRHSSDSTALLGSSLTFVQDASNQSYRRKTKMGSFGGVSMTVFHLMILTLVLMCFRTNNVEAQVEPPLPPDSEMEALHEIAAELGKKDWNFTENPCNNRSSWFTPPPPPNVAGVTNNSTVTCNCSFPNGECHIDGIYLRGQDLNGVLPRSLSKLSYLKTIDLNRNYINGTIPREWATMELELISVSMNRLSGPIPGFLGNITTLVYLSLENNQFSGSIPHELGKLVNLENLILSANFLTGEFPLALSNLSKLTELRISSNNFTGQIPDIFPSWKQLEKLEIQAGGFEGPIPPSLAVLNNLKELRISDLHGEGSKFPNLQNMTNMNRLMLRSCNISGSIPKYIWEYSQLQILDLSFNRLEGKIADSNSLVSTQYMYLTGNLLTGPIPEWLNTRDGRYQIDLSYNNFSESSEQASCRENLNLFKSSSEGKNLGLDKCLKNFPCSKDWYSVHINCGGGATTIGDINYEEDEDAGGPAKYFPIKETWETSSTGLFWDTSVSAKDYIAQNVSLLRTNNSNLYTTARLSPLSLTYFVRCLANGNYTVTLHFAEIVNRQNSSFRSLGRRIFDVYVQEKRELQDFNIENEAKGVDKEVIRRIKTVVRDKTLAIRFHWAGKGTTGIPKRGTYGPLISAISVDSDFKPPVANDWKRKMKFVVAAAVSVPCLLLVILGILWWKGCFEAKVSREQVLRGLDLQTGFFTFRQMKAATNNFDAANKLGEGGFGSVYKGVLLDGTIIAVKQLSSKSRQGDREFLNELSMIAGLQHPNLVKLYGCCIEGNQLLLVYEYLENNSLYRALFGPNESRSKLDWPTRQKICLGIAKGLAFLHEESSLKIVHRDIKTTNVLLDMDLNAKISDFGLAKFDEEENTHISTRVAGTIGYMAPEYALWGYLTYKADVYSFGIVALETVAGKKNTRYGPEEDFVCLQDWALVLQQKGNLMELVDSSLGGEFNKEEAVRMIKVALLCTNPSPALRPNMSEVVKMLKGRTHVPELIMDPSIFGDELRLGALRDQFNQMQPRKGGESSTFTHSSDSGVLPGSSSMSF</sequence>
<evidence type="ECO:0000256" key="22">
    <source>
        <dbReference type="SAM" id="SignalP"/>
    </source>
</evidence>
<dbReference type="GO" id="GO:0004674">
    <property type="term" value="F:protein serine/threonine kinase activity"/>
    <property type="evidence" value="ECO:0007669"/>
    <property type="project" value="UniProtKB-KW"/>
</dbReference>
<comment type="catalytic activity">
    <reaction evidence="17">
        <text>L-threonyl-[protein] + ATP = O-phospho-L-threonyl-[protein] + ADP + H(+)</text>
        <dbReference type="Rhea" id="RHEA:46608"/>
        <dbReference type="Rhea" id="RHEA-COMP:11060"/>
        <dbReference type="Rhea" id="RHEA-COMP:11605"/>
        <dbReference type="ChEBI" id="CHEBI:15378"/>
        <dbReference type="ChEBI" id="CHEBI:30013"/>
        <dbReference type="ChEBI" id="CHEBI:30616"/>
        <dbReference type="ChEBI" id="CHEBI:61977"/>
        <dbReference type="ChEBI" id="CHEBI:456216"/>
        <dbReference type="EC" id="2.7.11.1"/>
    </reaction>
</comment>
<evidence type="ECO:0000256" key="7">
    <source>
        <dbReference type="ARBA" id="ARBA00022692"/>
    </source>
</evidence>
<dbReference type="InterPro" id="IPR011009">
    <property type="entry name" value="Kinase-like_dom_sf"/>
</dbReference>
<dbReference type="FunFam" id="2.60.120.430:FF:000004">
    <property type="entry name" value="Putative leucine-rich repeat receptor-like serine/threonine-protein kinase"/>
    <property type="match status" value="2"/>
</dbReference>
<keyword evidence="13 21" id="KW-1133">Transmembrane helix</keyword>
<dbReference type="SUPFAM" id="SSF56112">
    <property type="entry name" value="Protein kinase-like (PK-like)"/>
    <property type="match status" value="2"/>
</dbReference>
<dbReference type="Proteomes" id="UP000694886">
    <property type="component" value="Chromosome 6"/>
</dbReference>
<feature type="signal peptide" evidence="22">
    <location>
        <begin position="1"/>
        <end position="34"/>
    </location>
</feature>
<dbReference type="GO" id="GO:0016020">
    <property type="term" value="C:membrane"/>
    <property type="evidence" value="ECO:0007669"/>
    <property type="project" value="UniProtKB-SubCell"/>
</dbReference>
<feature type="transmembrane region" description="Helical" evidence="21">
    <location>
        <begin position="1021"/>
        <end position="1042"/>
    </location>
</feature>
<keyword evidence="14 21" id="KW-0472">Membrane</keyword>
<evidence type="ECO:0000256" key="15">
    <source>
        <dbReference type="ARBA" id="ARBA00023170"/>
    </source>
</evidence>
<dbReference type="InterPro" id="IPR032675">
    <property type="entry name" value="LRR_dom_sf"/>
</dbReference>
<feature type="compositionally biased region" description="Low complexity" evidence="20">
    <location>
        <begin position="2013"/>
        <end position="2027"/>
    </location>
</feature>
<feature type="chain" id="PRO_5044204247" description="non-specific serine/threonine protein kinase" evidence="22">
    <location>
        <begin position="35"/>
        <end position="2027"/>
    </location>
</feature>
<organism evidence="24 25">
    <name type="scientific">Theobroma cacao</name>
    <name type="common">Cacao</name>
    <name type="synonym">Cocoa</name>
    <dbReference type="NCBI Taxonomy" id="3641"/>
    <lineage>
        <taxon>Eukaryota</taxon>
        <taxon>Viridiplantae</taxon>
        <taxon>Streptophyta</taxon>
        <taxon>Embryophyta</taxon>
        <taxon>Tracheophyta</taxon>
        <taxon>Spermatophyta</taxon>
        <taxon>Magnoliopsida</taxon>
        <taxon>eudicotyledons</taxon>
        <taxon>Gunneridae</taxon>
        <taxon>Pentapetalae</taxon>
        <taxon>rosids</taxon>
        <taxon>malvids</taxon>
        <taxon>Malvales</taxon>
        <taxon>Malvaceae</taxon>
        <taxon>Byttnerioideae</taxon>
        <taxon>Theobroma</taxon>
    </lineage>
</organism>
<keyword evidence="11" id="KW-0418">Kinase</keyword>
<dbReference type="RefSeq" id="XP_007025267.2">
    <property type="nucleotide sequence ID" value="XM_007025205.2"/>
</dbReference>
<reference evidence="24" key="1">
    <citation type="journal article" date="1997" name="Nucleic Acids Res.">
        <title>tRNAscan-SE: a program for improved detection of transfer RNA genes in genomic sequence.</title>
        <authorList>
            <person name="Lowe T.M."/>
            <person name="Eddy S.R."/>
        </authorList>
    </citation>
    <scope>NUCLEOTIDE SEQUENCE [LARGE SCALE GENOMIC DNA]</scope>
    <source>
        <strain evidence="24">r\B97-61/B2</strain>
    </source>
</reference>
<evidence type="ECO:0000256" key="4">
    <source>
        <dbReference type="ARBA" id="ARBA00022553"/>
    </source>
</evidence>
<gene>
    <name evidence="25" type="primary">LOC18596609</name>
</gene>
<keyword evidence="16" id="KW-0325">Glycoprotein</keyword>
<keyword evidence="7 21" id="KW-0812">Transmembrane</keyword>
<comment type="subcellular location">
    <subcellularLocation>
        <location evidence="1">Membrane</location>
        <topology evidence="1">Single-pass type I membrane protein</topology>
    </subcellularLocation>
</comment>
<dbReference type="Pfam" id="PF00069">
    <property type="entry name" value="Pkinase"/>
    <property type="match status" value="1"/>
</dbReference>
<evidence type="ECO:0000313" key="24">
    <source>
        <dbReference type="Proteomes" id="UP000694886"/>
    </source>
</evidence>
<dbReference type="FunFam" id="3.80.10.10:FF:000452">
    <property type="entry name" value="Probable LRR receptor-like serine/threonine-protein kinase RFK1"/>
    <property type="match status" value="2"/>
</dbReference>
<evidence type="ECO:0000256" key="9">
    <source>
        <dbReference type="ARBA" id="ARBA00022737"/>
    </source>
</evidence>
<feature type="region of interest" description="Disordered" evidence="20">
    <location>
        <begin position="1999"/>
        <end position="2027"/>
    </location>
</feature>
<keyword evidence="8 22" id="KW-0732">Signal</keyword>
<dbReference type="InterPro" id="IPR051824">
    <property type="entry name" value="LRR_Rcpt-Like_S/T_Kinase"/>
</dbReference>
<evidence type="ECO:0000256" key="21">
    <source>
        <dbReference type="SAM" id="Phobius"/>
    </source>
</evidence>